<dbReference type="InterPro" id="IPR006097">
    <property type="entry name" value="Glu/Leu/Phe/Val/Trp_DH_dimer"/>
</dbReference>
<evidence type="ECO:0000313" key="9">
    <source>
        <dbReference type="EMBL" id="AUM11762.1"/>
    </source>
</evidence>
<reference evidence="10" key="1">
    <citation type="submission" date="2017-08" db="EMBL/GenBank/DDBJ databases">
        <title>Direct submision.</title>
        <authorList>
            <person name="Kim S.-J."/>
            <person name="Rhee S.-K."/>
        </authorList>
    </citation>
    <scope>NUCLEOTIDE SEQUENCE [LARGE SCALE GENOMIC DNA]</scope>
    <source>
        <strain evidence="10">GI5</strain>
    </source>
</reference>
<dbReference type="Pfam" id="PF02812">
    <property type="entry name" value="ELFV_dehydrog_N"/>
    <property type="match status" value="1"/>
</dbReference>
<dbReference type="SUPFAM" id="SSF53223">
    <property type="entry name" value="Aminoacid dehydrogenase-like, N-terminal domain"/>
    <property type="match status" value="1"/>
</dbReference>
<dbReference type="PIRSF" id="PIRSF000188">
    <property type="entry name" value="Phe_leu_dh"/>
    <property type="match status" value="1"/>
</dbReference>
<dbReference type="InterPro" id="IPR006095">
    <property type="entry name" value="Glu/Leu/Phe/Val/Trp_DH"/>
</dbReference>
<dbReference type="AlphaFoldDB" id="A0A2K9LHK2"/>
<evidence type="ECO:0000313" key="10">
    <source>
        <dbReference type="Proteomes" id="UP000235116"/>
    </source>
</evidence>
<dbReference type="SUPFAM" id="SSF51735">
    <property type="entry name" value="NAD(P)-binding Rossmann-fold domains"/>
    <property type="match status" value="1"/>
</dbReference>
<gene>
    <name evidence="9" type="ORF">Kalk_04715</name>
</gene>
<dbReference type="Gene3D" id="3.40.50.10860">
    <property type="entry name" value="Leucine Dehydrogenase, chain A, domain 1"/>
    <property type="match status" value="1"/>
</dbReference>
<evidence type="ECO:0000256" key="7">
    <source>
        <dbReference type="RuleBase" id="RU004417"/>
    </source>
</evidence>
<dbReference type="SMART" id="SM00839">
    <property type="entry name" value="ELFV_dehydrog"/>
    <property type="match status" value="1"/>
</dbReference>
<evidence type="ECO:0000256" key="5">
    <source>
        <dbReference type="PIRSR" id="PIRSR000188-1"/>
    </source>
</evidence>
<organism evidence="9 10">
    <name type="scientific">Ketobacter alkanivorans</name>
    <dbReference type="NCBI Taxonomy" id="1917421"/>
    <lineage>
        <taxon>Bacteria</taxon>
        <taxon>Pseudomonadati</taxon>
        <taxon>Pseudomonadota</taxon>
        <taxon>Gammaproteobacteria</taxon>
        <taxon>Pseudomonadales</taxon>
        <taxon>Ketobacteraceae</taxon>
        <taxon>Ketobacter</taxon>
    </lineage>
</organism>
<accession>A0A2K9LHK2</accession>
<dbReference type="EMBL" id="CP022684">
    <property type="protein sequence ID" value="AUM11762.1"/>
    <property type="molecule type" value="Genomic_DNA"/>
</dbReference>
<evidence type="ECO:0000256" key="3">
    <source>
        <dbReference type="ARBA" id="ARBA00023002"/>
    </source>
</evidence>
<comment type="function">
    <text evidence="1">Catalyzes the reversible oxidative deamination of glutamate to alpha-ketoglutarate and ammonia.</text>
</comment>
<keyword evidence="10" id="KW-1185">Reference proteome</keyword>
<feature type="active site" description="Proton donor/acceptor" evidence="5">
    <location>
        <position position="78"/>
    </location>
</feature>
<dbReference type="PANTHER" id="PTHR42722">
    <property type="entry name" value="LEUCINE DEHYDROGENASE"/>
    <property type="match status" value="1"/>
</dbReference>
<feature type="domain" description="Glutamate/phenylalanine/leucine/valine/L-tryptophan dehydrogenase C-terminal" evidence="8">
    <location>
        <begin position="139"/>
        <end position="346"/>
    </location>
</feature>
<evidence type="ECO:0000256" key="6">
    <source>
        <dbReference type="PIRSR" id="PIRSR000188-2"/>
    </source>
</evidence>
<dbReference type="KEGG" id="kak:Kalk_04715"/>
<dbReference type="Gene3D" id="3.40.50.720">
    <property type="entry name" value="NAD(P)-binding Rossmann-like Domain"/>
    <property type="match status" value="1"/>
</dbReference>
<proteinExistence type="inferred from homology"/>
<dbReference type="Proteomes" id="UP000235116">
    <property type="component" value="Chromosome"/>
</dbReference>
<dbReference type="CDD" id="cd01075">
    <property type="entry name" value="NAD_bind_Leu_Phe_Val_DH"/>
    <property type="match status" value="1"/>
</dbReference>
<evidence type="ECO:0000259" key="8">
    <source>
        <dbReference type="SMART" id="SM00839"/>
    </source>
</evidence>
<dbReference type="GO" id="GO:0000166">
    <property type="term" value="F:nucleotide binding"/>
    <property type="evidence" value="ECO:0007669"/>
    <property type="project" value="UniProtKB-KW"/>
</dbReference>
<dbReference type="InterPro" id="IPR006096">
    <property type="entry name" value="Glu/Leu/Phe/Val/Trp_DH_C"/>
</dbReference>
<protein>
    <submittedName>
        <fullName evidence="9">Amino acid dehydrogenase</fullName>
    </submittedName>
</protein>
<keyword evidence="6" id="KW-0547">Nucleotide-binding</keyword>
<dbReference type="RefSeq" id="WP_101893101.1">
    <property type="nucleotide sequence ID" value="NZ_CP022684.1"/>
</dbReference>
<evidence type="ECO:0000256" key="4">
    <source>
        <dbReference type="ARBA" id="ARBA00023027"/>
    </source>
</evidence>
<dbReference type="InterPro" id="IPR036291">
    <property type="entry name" value="NAD(P)-bd_dom_sf"/>
</dbReference>
<dbReference type="PANTHER" id="PTHR42722:SF1">
    <property type="entry name" value="VALINE DEHYDROGENASE"/>
    <property type="match status" value="1"/>
</dbReference>
<dbReference type="Pfam" id="PF00208">
    <property type="entry name" value="ELFV_dehydrog"/>
    <property type="match status" value="2"/>
</dbReference>
<dbReference type="PRINTS" id="PR00082">
    <property type="entry name" value="GLFDHDRGNASE"/>
</dbReference>
<dbReference type="InterPro" id="IPR046346">
    <property type="entry name" value="Aminoacid_DH-like_N_sf"/>
</dbReference>
<feature type="binding site" evidence="6">
    <location>
        <begin position="175"/>
        <end position="180"/>
    </location>
    <ligand>
        <name>NAD(+)</name>
        <dbReference type="ChEBI" id="CHEBI:57540"/>
    </ligand>
</feature>
<keyword evidence="4 6" id="KW-0520">NAD</keyword>
<evidence type="ECO:0000256" key="2">
    <source>
        <dbReference type="ARBA" id="ARBA00006382"/>
    </source>
</evidence>
<dbReference type="GO" id="GO:0006520">
    <property type="term" value="P:amino acid metabolic process"/>
    <property type="evidence" value="ECO:0007669"/>
    <property type="project" value="InterPro"/>
</dbReference>
<comment type="similarity">
    <text evidence="2 7">Belongs to the Glu/Leu/Phe/Val dehydrogenases family.</text>
</comment>
<dbReference type="OrthoDB" id="9803297at2"/>
<name>A0A2K9LHK2_9GAMM</name>
<dbReference type="InterPro" id="IPR016211">
    <property type="entry name" value="Glu/Phe/Leu/Val/Trp_DH_bac/arc"/>
</dbReference>
<evidence type="ECO:0000256" key="1">
    <source>
        <dbReference type="ARBA" id="ARBA00003868"/>
    </source>
</evidence>
<dbReference type="GO" id="GO:0016639">
    <property type="term" value="F:oxidoreductase activity, acting on the CH-NH2 group of donors, NAD or NADP as acceptor"/>
    <property type="evidence" value="ECO:0007669"/>
    <property type="project" value="InterPro"/>
</dbReference>
<keyword evidence="3 7" id="KW-0560">Oxidoreductase</keyword>
<sequence>MFDIIEQAHLGELHFKSDPSTGLKSIIAIHNTKLGAALGGCRCIEYDCDEDAIKDVIRLARGMSYKAALAKVPQGGGKAVILKPSGHFDRKALYQSFGKFVNELGGRYITAVDSGTTLQDMDEVGRVTPHVSGSLSDGLDPSPNTALGVLAGIKAAALHRYGNSKLKGLTVAIQGVGNVGFHLASLLFKEGARILVSDVDEHKVKQARTAFQAESVSPHQFFSAHCNILAPCGLGGVINETTLQELHCDIIAGSANNQLADPEHGQQLHNKGILYAPDYVINAGGLIQVSLGLRHTSIQEISNKTWGISETLYDIFTRSKSENIPTSSIADLMAEEILYGHHDIPEPYALAKGA</sequence>